<keyword evidence="5" id="KW-0677">Repeat</keyword>
<dbReference type="InterPro" id="IPR036869">
    <property type="entry name" value="J_dom_sf"/>
</dbReference>
<evidence type="ECO:0000256" key="17">
    <source>
        <dbReference type="SAM" id="MobiDB-lite"/>
    </source>
</evidence>
<evidence type="ECO:0000256" key="11">
    <source>
        <dbReference type="ARBA" id="ARBA00023128"/>
    </source>
</evidence>
<dbReference type="PANTHER" id="PTHR44145:SF3">
    <property type="entry name" value="DNAJ HOMOLOG SUBFAMILY A MEMBER 3, MITOCHONDRIAL"/>
    <property type="match status" value="1"/>
</dbReference>
<dbReference type="GO" id="GO:0043066">
    <property type="term" value="P:negative regulation of apoptotic process"/>
    <property type="evidence" value="ECO:0007669"/>
    <property type="project" value="TreeGrafter"/>
</dbReference>
<dbReference type="SUPFAM" id="SSF49493">
    <property type="entry name" value="HSP40/DnaJ peptide-binding domain"/>
    <property type="match status" value="1"/>
</dbReference>
<evidence type="ECO:0000256" key="8">
    <source>
        <dbReference type="ARBA" id="ARBA00022833"/>
    </source>
</evidence>
<dbReference type="CDD" id="cd10747">
    <property type="entry name" value="DnaJ_C"/>
    <property type="match status" value="1"/>
</dbReference>
<keyword evidence="4 16" id="KW-0479">Metal-binding</keyword>
<evidence type="ECO:0000256" key="3">
    <source>
        <dbReference type="ARBA" id="ARBA00022481"/>
    </source>
</evidence>
<evidence type="ECO:0000256" key="13">
    <source>
        <dbReference type="ARBA" id="ARBA00023186"/>
    </source>
</evidence>
<dbReference type="PANTHER" id="PTHR44145">
    <property type="entry name" value="DNAJ HOMOLOG SUBFAMILY A MEMBER 3, MITOCHONDRIAL"/>
    <property type="match status" value="1"/>
</dbReference>
<evidence type="ECO:0000256" key="1">
    <source>
        <dbReference type="ARBA" id="ARBA00004294"/>
    </source>
</evidence>
<evidence type="ECO:0000256" key="14">
    <source>
        <dbReference type="ARBA" id="ARBA00080150"/>
    </source>
</evidence>
<dbReference type="CDD" id="cd06257">
    <property type="entry name" value="DnaJ"/>
    <property type="match status" value="1"/>
</dbReference>
<dbReference type="Gene3D" id="2.60.260.20">
    <property type="entry name" value="Urease metallochaperone UreE, N-terminal domain"/>
    <property type="match status" value="2"/>
</dbReference>
<dbReference type="GO" id="GO:0006457">
    <property type="term" value="P:protein folding"/>
    <property type="evidence" value="ECO:0007669"/>
    <property type="project" value="InterPro"/>
</dbReference>
<dbReference type="SUPFAM" id="SSF57938">
    <property type="entry name" value="DnaJ/Hsp40 cysteine-rich domain"/>
    <property type="match status" value="1"/>
</dbReference>
<keyword evidence="10" id="KW-0007">Acetylation</keyword>
<evidence type="ECO:0000259" key="18">
    <source>
        <dbReference type="PROSITE" id="PS50076"/>
    </source>
</evidence>
<feature type="domain" description="CR-type" evidence="19">
    <location>
        <begin position="228"/>
        <end position="306"/>
    </location>
</feature>
<dbReference type="InterPro" id="IPR036410">
    <property type="entry name" value="HSP_DnaJ_Cys-rich_dom_sf"/>
</dbReference>
<dbReference type="SUPFAM" id="SSF46565">
    <property type="entry name" value="Chaperone J-domain"/>
    <property type="match status" value="1"/>
</dbReference>
<protein>
    <recommendedName>
        <fullName evidence="15">DnaJ homolog l(2)tid, mitochondrial</fullName>
    </recommendedName>
    <alternativeName>
        <fullName evidence="14">Protein lethal(2)tumorous imaginal discs</fullName>
    </alternativeName>
</protein>
<keyword evidence="12" id="KW-0472">Membrane</keyword>
<feature type="compositionally biased region" description="Polar residues" evidence="17">
    <location>
        <begin position="440"/>
        <end position="449"/>
    </location>
</feature>
<sequence>LSNMAITRPIYKYFSYYHVNLNGFNLNTMTSFRFLHKCCDLTLSSLLIPVQVHTLSKSSKAFPCVASVVTSRKFHTSNSVYAKRDYYEVLGLTRNCSLKDVKKAYYQLAKKYHPDTNKNDPNAAKKFQEVSEAYEVLSDDTKRKQYDQWGTTSEQMGMGGRGTQANDMGGFSWQYRATIDPHELFRKIFGDSPFSNRVFDDDFAESRFGHGASEEVIMKLTFSQAARGINKEIHVNVVETCPKCQGSRSEPGTRPIRCTYCNGSGYETVSTGPFVMKSTCRYCSGSRMLIKYPCVECEGKGSTVQRKKVTVPVPPGVEDGQTVRMLVGQKEIFITFQVEKSDYFRRDEADVHTDAEISLSQALLGGTIKIQGVYEDHFIQIMPGTSSHTRIRLNGKGLKKPTGSGTGDHYVHIKIAIPKKLTEKQKELVKSYASLEQGTPGTIHGVSNASDDDFKGRETMAGSEQQSNTGFISKLKNNLITSLTKLGYNHSKFFNILFL</sequence>
<feature type="region of interest" description="Disordered" evidence="17">
    <location>
        <begin position="440"/>
        <end position="468"/>
    </location>
</feature>
<feature type="domain" description="J" evidence="18">
    <location>
        <begin position="85"/>
        <end position="150"/>
    </location>
</feature>
<keyword evidence="2" id="KW-0217">Developmental protein</keyword>
<evidence type="ECO:0000256" key="4">
    <source>
        <dbReference type="ARBA" id="ARBA00022723"/>
    </source>
</evidence>
<dbReference type="InterPro" id="IPR002939">
    <property type="entry name" value="DnaJ_C"/>
</dbReference>
<dbReference type="Gene3D" id="1.10.287.110">
    <property type="entry name" value="DnaJ domain"/>
    <property type="match status" value="1"/>
</dbReference>
<dbReference type="PROSITE" id="PS00636">
    <property type="entry name" value="DNAJ_1"/>
    <property type="match status" value="1"/>
</dbReference>
<dbReference type="InterPro" id="IPR018253">
    <property type="entry name" value="DnaJ_domain_CS"/>
</dbReference>
<evidence type="ECO:0000256" key="15">
    <source>
        <dbReference type="ARBA" id="ARBA00093620"/>
    </source>
</evidence>
<evidence type="ECO:0000256" key="9">
    <source>
        <dbReference type="ARBA" id="ARBA00022946"/>
    </source>
</evidence>
<dbReference type="CDD" id="cd10719">
    <property type="entry name" value="DnaJ_zf"/>
    <property type="match status" value="1"/>
</dbReference>
<keyword evidence="11" id="KW-0496">Mitochondrion</keyword>
<dbReference type="GO" id="GO:0005829">
    <property type="term" value="C:cytosol"/>
    <property type="evidence" value="ECO:0007669"/>
    <property type="project" value="UniProtKB-ARBA"/>
</dbReference>
<proteinExistence type="evidence at transcript level"/>
<keyword evidence="8 16" id="KW-0862">Zinc</keyword>
<keyword evidence="6 16" id="KW-0863">Zinc-finger</keyword>
<evidence type="ECO:0000256" key="5">
    <source>
        <dbReference type="ARBA" id="ARBA00022737"/>
    </source>
</evidence>
<dbReference type="InterPro" id="IPR051938">
    <property type="entry name" value="Apopto_cytoskel_mod"/>
</dbReference>
<dbReference type="InterPro" id="IPR001305">
    <property type="entry name" value="HSP_DnaJ_Cys-rich_dom"/>
</dbReference>
<dbReference type="FunFam" id="1.10.287.110:FF:000075">
    <property type="entry name" value="Uncharacterized protein, isoform D"/>
    <property type="match status" value="1"/>
</dbReference>
<keyword evidence="3" id="KW-0488">Methylation</keyword>
<evidence type="ECO:0000256" key="10">
    <source>
        <dbReference type="ARBA" id="ARBA00022990"/>
    </source>
</evidence>
<evidence type="ECO:0000256" key="2">
    <source>
        <dbReference type="ARBA" id="ARBA00022473"/>
    </source>
</evidence>
<evidence type="ECO:0000313" key="20">
    <source>
        <dbReference type="EMBL" id="JAC15755.1"/>
    </source>
</evidence>
<feature type="non-terminal residue" evidence="20">
    <location>
        <position position="1"/>
    </location>
</feature>
<dbReference type="GO" id="GO:0031072">
    <property type="term" value="F:heat shock protein binding"/>
    <property type="evidence" value="ECO:0007669"/>
    <property type="project" value="InterPro"/>
</dbReference>
<dbReference type="GO" id="GO:0051082">
    <property type="term" value="F:unfolded protein binding"/>
    <property type="evidence" value="ECO:0007669"/>
    <property type="project" value="InterPro"/>
</dbReference>
<dbReference type="GO" id="GO:0007005">
    <property type="term" value="P:mitochondrion organization"/>
    <property type="evidence" value="ECO:0007669"/>
    <property type="project" value="TreeGrafter"/>
</dbReference>
<reference evidence="20" key="1">
    <citation type="journal article" date="2014" name="PLoS Negl. Trop. Dis.">
        <title>An updated insight into the Sialotranscriptome of Triatoma infestans: developmental stage and geographic variations.</title>
        <authorList>
            <person name="Schwarz A."/>
            <person name="Medrano-Mercado N."/>
            <person name="Schaub G.A."/>
            <person name="Struchiner C.J."/>
            <person name="Bargues M.D."/>
            <person name="Levy M.Z."/>
            <person name="Ribeiro J.M."/>
        </authorList>
    </citation>
    <scope>NUCLEOTIDE SEQUENCE</scope>
    <source>
        <strain evidence="20">Chile</strain>
        <tissue evidence="20">Salivary glands</tissue>
    </source>
</reference>
<dbReference type="InterPro" id="IPR001623">
    <property type="entry name" value="DnaJ_domain"/>
</dbReference>
<dbReference type="Pfam" id="PF00684">
    <property type="entry name" value="DnaJ_CXXCXGXG"/>
    <property type="match status" value="1"/>
</dbReference>
<dbReference type="EMBL" id="GBBI01002957">
    <property type="protein sequence ID" value="JAC15755.1"/>
    <property type="molecule type" value="mRNA"/>
</dbReference>
<dbReference type="AlphaFoldDB" id="A0A023F319"/>
<keyword evidence="7" id="KW-1000">Mitochondrion outer membrane</keyword>
<dbReference type="HAMAP" id="MF_01152">
    <property type="entry name" value="DnaJ"/>
    <property type="match status" value="1"/>
</dbReference>
<dbReference type="FunFam" id="2.10.230.10:FF:000003">
    <property type="entry name" value="dnaJ homolog subfamily A member 3, mitochondrial"/>
    <property type="match status" value="1"/>
</dbReference>
<dbReference type="SMART" id="SM00271">
    <property type="entry name" value="DnaJ"/>
    <property type="match status" value="1"/>
</dbReference>
<dbReference type="GO" id="GO:0005102">
    <property type="term" value="F:signaling receptor binding"/>
    <property type="evidence" value="ECO:0007669"/>
    <property type="project" value="UniProtKB-ARBA"/>
</dbReference>
<dbReference type="PROSITE" id="PS51188">
    <property type="entry name" value="ZF_CR"/>
    <property type="match status" value="1"/>
</dbReference>
<dbReference type="FunFam" id="2.60.260.20:FF:000005">
    <property type="entry name" value="Chaperone protein dnaJ 1, mitochondrial"/>
    <property type="match status" value="1"/>
</dbReference>
<accession>A0A023F319</accession>
<dbReference type="InterPro" id="IPR012724">
    <property type="entry name" value="DnaJ"/>
</dbReference>
<organism evidence="20">
    <name type="scientific">Triatoma infestans</name>
    <name type="common">Assassin bug</name>
    <dbReference type="NCBI Taxonomy" id="30076"/>
    <lineage>
        <taxon>Eukaryota</taxon>
        <taxon>Metazoa</taxon>
        <taxon>Ecdysozoa</taxon>
        <taxon>Arthropoda</taxon>
        <taxon>Hexapoda</taxon>
        <taxon>Insecta</taxon>
        <taxon>Pterygota</taxon>
        <taxon>Neoptera</taxon>
        <taxon>Paraneoptera</taxon>
        <taxon>Hemiptera</taxon>
        <taxon>Heteroptera</taxon>
        <taxon>Panheteroptera</taxon>
        <taxon>Cimicomorpha</taxon>
        <taxon>Reduviidae</taxon>
        <taxon>Triatominae</taxon>
        <taxon>Triatoma</taxon>
    </lineage>
</organism>
<dbReference type="Gene3D" id="2.10.230.10">
    <property type="entry name" value="Heat shock protein DnaJ, cysteine-rich domain"/>
    <property type="match status" value="1"/>
</dbReference>
<keyword evidence="9" id="KW-0809">Transit peptide</keyword>
<evidence type="ECO:0000259" key="19">
    <source>
        <dbReference type="PROSITE" id="PS51188"/>
    </source>
</evidence>
<evidence type="ECO:0000256" key="12">
    <source>
        <dbReference type="ARBA" id="ARBA00023136"/>
    </source>
</evidence>
<evidence type="ECO:0000256" key="6">
    <source>
        <dbReference type="ARBA" id="ARBA00022771"/>
    </source>
</evidence>
<dbReference type="Pfam" id="PF00226">
    <property type="entry name" value="DnaJ"/>
    <property type="match status" value="1"/>
</dbReference>
<evidence type="ECO:0000256" key="7">
    <source>
        <dbReference type="ARBA" id="ARBA00022787"/>
    </source>
</evidence>
<dbReference type="Pfam" id="PF01556">
    <property type="entry name" value="DnaJ_C"/>
    <property type="match status" value="1"/>
</dbReference>
<dbReference type="PROSITE" id="PS50076">
    <property type="entry name" value="DNAJ_2"/>
    <property type="match status" value="1"/>
</dbReference>
<feature type="zinc finger region" description="CR-type" evidence="16">
    <location>
        <begin position="228"/>
        <end position="306"/>
    </location>
</feature>
<dbReference type="GO" id="GO:0005524">
    <property type="term" value="F:ATP binding"/>
    <property type="evidence" value="ECO:0007669"/>
    <property type="project" value="InterPro"/>
</dbReference>
<dbReference type="GO" id="GO:0009408">
    <property type="term" value="P:response to heat"/>
    <property type="evidence" value="ECO:0007669"/>
    <property type="project" value="InterPro"/>
</dbReference>
<dbReference type="PRINTS" id="PR00625">
    <property type="entry name" value="JDOMAIN"/>
</dbReference>
<keyword evidence="13" id="KW-0143">Chaperone</keyword>
<dbReference type="GO" id="GO:0005741">
    <property type="term" value="C:mitochondrial outer membrane"/>
    <property type="evidence" value="ECO:0007669"/>
    <property type="project" value="UniProtKB-SubCell"/>
</dbReference>
<dbReference type="InterPro" id="IPR008971">
    <property type="entry name" value="HSP40/DnaJ_pept-bd"/>
</dbReference>
<name>A0A023F319_TRIIF</name>
<dbReference type="GO" id="GO:0008270">
    <property type="term" value="F:zinc ion binding"/>
    <property type="evidence" value="ECO:0007669"/>
    <property type="project" value="UniProtKB-KW"/>
</dbReference>
<comment type="subcellular location">
    <subcellularLocation>
        <location evidence="1">Mitochondrion outer membrane</location>
    </subcellularLocation>
</comment>
<evidence type="ECO:0000256" key="16">
    <source>
        <dbReference type="PROSITE-ProRule" id="PRU00546"/>
    </source>
</evidence>